<feature type="region of interest" description="Disordered" evidence="2">
    <location>
        <begin position="377"/>
        <end position="412"/>
    </location>
</feature>
<organism evidence="4 5">
    <name type="scientific">Apiospora hydei</name>
    <dbReference type="NCBI Taxonomy" id="1337664"/>
    <lineage>
        <taxon>Eukaryota</taxon>
        <taxon>Fungi</taxon>
        <taxon>Dikarya</taxon>
        <taxon>Ascomycota</taxon>
        <taxon>Pezizomycotina</taxon>
        <taxon>Sordariomycetes</taxon>
        <taxon>Xylariomycetidae</taxon>
        <taxon>Amphisphaeriales</taxon>
        <taxon>Apiosporaceae</taxon>
        <taxon>Apiospora</taxon>
    </lineage>
</organism>
<accession>A0ABR1VGW3</accession>
<dbReference type="Gene3D" id="3.30.160.60">
    <property type="entry name" value="Classic Zinc Finger"/>
    <property type="match status" value="1"/>
</dbReference>
<keyword evidence="1" id="KW-0863">Zinc-finger</keyword>
<proteinExistence type="predicted"/>
<keyword evidence="5" id="KW-1185">Reference proteome</keyword>
<dbReference type="InterPro" id="IPR051640">
    <property type="entry name" value="GRB10-interact_GYF"/>
</dbReference>
<dbReference type="PROSITE" id="PS00028">
    <property type="entry name" value="ZINC_FINGER_C2H2_1"/>
    <property type="match status" value="2"/>
</dbReference>
<dbReference type="GeneID" id="92048058"/>
<sequence length="458" mass="52538">MDQMDTSDPSRILEQARKHLEALKQAGLSREALLALLEEDCPPQQQQIQQQQQQQQQQQLQQQQQQQQVQQQLQVQQQQQQQHQQLSPPPSNQSPQQQQLLQPPTPQPQQQQLQQQQQQQQQSQPPHPAVEGTGPQPQTPAGRSEDLRLLHRRPVWTGATPSIITEARYWCTSCDKTFKRKFDWKRHEEEFHERWRKYPCPNCNQSFWGPNTFNQHHKSAHGCKTCPHSDAVVKYMMKRRAWGCGFCAAMHGKLEKHYEHVAQHFEAGNTKNDWMHSNVIYGLLHQPLVLEAWRELLIRKEGKFNGHQPSFSWDLDNTGRAQGYVENEHPGHLQDFFGVLRRLQGDGGEDCTMCLGLLPYRLDAAASIDPERHAVPAPAATAGNVPTLANRRRQQPHAGTDHESKSRSEEGRIHVPEAHQQEAQPEDLFFVGGHGRVPRSHPENDAHAAYGARSQQLI</sequence>
<dbReference type="SUPFAM" id="SSF57667">
    <property type="entry name" value="beta-beta-alpha zinc fingers"/>
    <property type="match status" value="1"/>
</dbReference>
<evidence type="ECO:0000256" key="2">
    <source>
        <dbReference type="SAM" id="MobiDB-lite"/>
    </source>
</evidence>
<dbReference type="PANTHER" id="PTHR14445:SF36">
    <property type="entry name" value="FI03272P-RELATED"/>
    <property type="match status" value="1"/>
</dbReference>
<evidence type="ECO:0000313" key="5">
    <source>
        <dbReference type="Proteomes" id="UP001433268"/>
    </source>
</evidence>
<dbReference type="EMBL" id="JAQQWN010000008">
    <property type="protein sequence ID" value="KAK8070480.1"/>
    <property type="molecule type" value="Genomic_DNA"/>
</dbReference>
<dbReference type="InterPro" id="IPR013087">
    <property type="entry name" value="Znf_C2H2_type"/>
</dbReference>
<name>A0ABR1VGW3_9PEZI</name>
<evidence type="ECO:0000259" key="3">
    <source>
        <dbReference type="PROSITE" id="PS50157"/>
    </source>
</evidence>
<feature type="region of interest" description="Disordered" evidence="2">
    <location>
        <begin position="42"/>
        <end position="63"/>
    </location>
</feature>
<feature type="domain" description="C2H2-type" evidence="3">
    <location>
        <begin position="198"/>
        <end position="221"/>
    </location>
</feature>
<reference evidence="4 5" key="1">
    <citation type="submission" date="2023-01" db="EMBL/GenBank/DDBJ databases">
        <title>Analysis of 21 Apiospora genomes using comparative genomics revels a genus with tremendous synthesis potential of carbohydrate active enzymes and secondary metabolites.</title>
        <authorList>
            <person name="Sorensen T."/>
        </authorList>
    </citation>
    <scope>NUCLEOTIDE SEQUENCE [LARGE SCALE GENOMIC DNA]</scope>
    <source>
        <strain evidence="4 5">CBS 114990</strain>
    </source>
</reference>
<evidence type="ECO:0000256" key="1">
    <source>
        <dbReference type="PROSITE-ProRule" id="PRU00042"/>
    </source>
</evidence>
<keyword evidence="1" id="KW-0862">Zinc</keyword>
<dbReference type="SMART" id="SM00355">
    <property type="entry name" value="ZnF_C2H2"/>
    <property type="match status" value="3"/>
</dbReference>
<feature type="domain" description="C2H2-type" evidence="3">
    <location>
        <begin position="169"/>
        <end position="197"/>
    </location>
</feature>
<dbReference type="RefSeq" id="XP_066664288.1">
    <property type="nucleotide sequence ID" value="XM_066814998.1"/>
</dbReference>
<feature type="region of interest" description="Disordered" evidence="2">
    <location>
        <begin position="80"/>
        <end position="152"/>
    </location>
</feature>
<feature type="region of interest" description="Disordered" evidence="2">
    <location>
        <begin position="431"/>
        <end position="458"/>
    </location>
</feature>
<gene>
    <name evidence="4" type="ORF">PG997_010683</name>
</gene>
<comment type="caution">
    <text evidence="4">The sequence shown here is derived from an EMBL/GenBank/DDBJ whole genome shotgun (WGS) entry which is preliminary data.</text>
</comment>
<feature type="compositionally biased region" description="Basic and acidic residues" evidence="2">
    <location>
        <begin position="399"/>
        <end position="412"/>
    </location>
</feature>
<evidence type="ECO:0000313" key="4">
    <source>
        <dbReference type="EMBL" id="KAK8070480.1"/>
    </source>
</evidence>
<dbReference type="InterPro" id="IPR036236">
    <property type="entry name" value="Znf_C2H2_sf"/>
</dbReference>
<protein>
    <recommendedName>
        <fullName evidence="3">C2H2-type domain-containing protein</fullName>
    </recommendedName>
</protein>
<dbReference type="Proteomes" id="UP001433268">
    <property type="component" value="Unassembled WGS sequence"/>
</dbReference>
<keyword evidence="1" id="KW-0479">Metal-binding</keyword>
<dbReference type="PROSITE" id="PS50157">
    <property type="entry name" value="ZINC_FINGER_C2H2_2"/>
    <property type="match status" value="2"/>
</dbReference>
<dbReference type="PANTHER" id="PTHR14445">
    <property type="entry name" value="GRB10 INTERACTING GYF PROTEIN"/>
    <property type="match status" value="1"/>
</dbReference>
<feature type="compositionally biased region" description="Low complexity" evidence="2">
    <location>
        <begin position="93"/>
        <end position="124"/>
    </location>
</feature>